<evidence type="ECO:0000256" key="6">
    <source>
        <dbReference type="ARBA" id="ARBA00022691"/>
    </source>
</evidence>
<dbReference type="Gene3D" id="3.40.50.150">
    <property type="entry name" value="Vaccinia Virus protein VP39"/>
    <property type="match status" value="1"/>
</dbReference>
<dbReference type="NCBIfam" id="TIGR00080">
    <property type="entry name" value="pimt"/>
    <property type="match status" value="1"/>
</dbReference>
<dbReference type="SUPFAM" id="SSF53335">
    <property type="entry name" value="S-adenosyl-L-methionine-dependent methyltransferases"/>
    <property type="match status" value="1"/>
</dbReference>
<comment type="catalytic activity">
    <reaction evidence="7">
        <text>[protein]-L-isoaspartate + S-adenosyl-L-methionine = [protein]-L-isoaspartate alpha-methyl ester + S-adenosyl-L-homocysteine</text>
        <dbReference type="Rhea" id="RHEA:12705"/>
        <dbReference type="Rhea" id="RHEA-COMP:12143"/>
        <dbReference type="Rhea" id="RHEA-COMP:12144"/>
        <dbReference type="ChEBI" id="CHEBI:57856"/>
        <dbReference type="ChEBI" id="CHEBI:59789"/>
        <dbReference type="ChEBI" id="CHEBI:90596"/>
        <dbReference type="ChEBI" id="CHEBI:90598"/>
        <dbReference type="EC" id="2.1.1.77"/>
    </reaction>
</comment>
<comment type="similarity">
    <text evidence="2 7">Belongs to the methyltransferase superfamily. L-isoaspartyl/D-aspartyl protein methyltransferase family.</text>
</comment>
<feature type="active site" evidence="7">
    <location>
        <position position="60"/>
    </location>
</feature>
<dbReference type="PANTHER" id="PTHR11579:SF0">
    <property type="entry name" value="PROTEIN-L-ISOASPARTATE(D-ASPARTATE) O-METHYLTRANSFERASE"/>
    <property type="match status" value="1"/>
</dbReference>
<dbReference type="EMBL" id="JARRAF010000011">
    <property type="protein sequence ID" value="MDK2124664.1"/>
    <property type="molecule type" value="Genomic_DNA"/>
</dbReference>
<keyword evidence="4 7" id="KW-0489">Methyltransferase</keyword>
<keyword evidence="8" id="KW-0175">Coiled coil</keyword>
<feature type="coiled-coil region" evidence="8">
    <location>
        <begin position="105"/>
        <end position="132"/>
    </location>
</feature>
<evidence type="ECO:0000256" key="3">
    <source>
        <dbReference type="ARBA" id="ARBA00022490"/>
    </source>
</evidence>
<dbReference type="GO" id="GO:0032259">
    <property type="term" value="P:methylation"/>
    <property type="evidence" value="ECO:0007669"/>
    <property type="project" value="UniProtKB-KW"/>
</dbReference>
<evidence type="ECO:0000313" key="10">
    <source>
        <dbReference type="Proteomes" id="UP001172778"/>
    </source>
</evidence>
<comment type="subcellular location">
    <subcellularLocation>
        <location evidence="1 7">Cytoplasm</location>
    </subcellularLocation>
</comment>
<dbReference type="GO" id="GO:0004719">
    <property type="term" value="F:protein-L-isoaspartate (D-aspartate) O-methyltransferase activity"/>
    <property type="evidence" value="ECO:0007669"/>
    <property type="project" value="UniProtKB-EC"/>
</dbReference>
<evidence type="ECO:0000256" key="5">
    <source>
        <dbReference type="ARBA" id="ARBA00022679"/>
    </source>
</evidence>
<evidence type="ECO:0000256" key="7">
    <source>
        <dbReference type="HAMAP-Rule" id="MF_00090"/>
    </source>
</evidence>
<gene>
    <name evidence="7" type="primary">pcm</name>
    <name evidence="9" type="ORF">PZA18_11435</name>
</gene>
<dbReference type="HAMAP" id="MF_00090">
    <property type="entry name" value="PIMT"/>
    <property type="match status" value="1"/>
</dbReference>
<keyword evidence="10" id="KW-1185">Reference proteome</keyword>
<dbReference type="Pfam" id="PF01135">
    <property type="entry name" value="PCMT"/>
    <property type="match status" value="1"/>
</dbReference>
<keyword evidence="5 7" id="KW-0808">Transferase</keyword>
<proteinExistence type="inferred from homology"/>
<dbReference type="CDD" id="cd02440">
    <property type="entry name" value="AdoMet_MTases"/>
    <property type="match status" value="1"/>
</dbReference>
<comment type="function">
    <text evidence="7">Catalyzes the methyl esterification of L-isoaspartyl residues in peptides and proteins that result from spontaneous decomposition of normal L-aspartyl and L-asparaginyl residues. It plays a role in the repair and/or degradation of damaged proteins.</text>
</comment>
<evidence type="ECO:0000256" key="8">
    <source>
        <dbReference type="SAM" id="Coils"/>
    </source>
</evidence>
<keyword evidence="6 7" id="KW-0949">S-adenosyl-L-methionine</keyword>
<dbReference type="Proteomes" id="UP001172778">
    <property type="component" value="Unassembled WGS sequence"/>
</dbReference>
<evidence type="ECO:0000313" key="9">
    <source>
        <dbReference type="EMBL" id="MDK2124664.1"/>
    </source>
</evidence>
<comment type="caution">
    <text evidence="9">The sequence shown here is derived from an EMBL/GenBank/DDBJ whole genome shotgun (WGS) entry which is preliminary data.</text>
</comment>
<dbReference type="PANTHER" id="PTHR11579">
    <property type="entry name" value="PROTEIN-L-ISOASPARTATE O-METHYLTRANSFERASE"/>
    <property type="match status" value="1"/>
</dbReference>
<reference evidence="9" key="1">
    <citation type="submission" date="2023-03" db="EMBL/GenBank/DDBJ databases">
        <title>Chitinimonas shenzhenensis gen. nov., sp. nov., a novel member of family Burkholderiaceae isolated from activated sludge collected in Shen Zhen, China.</title>
        <authorList>
            <person name="Wang X."/>
        </authorList>
    </citation>
    <scope>NUCLEOTIDE SEQUENCE</scope>
    <source>
        <strain evidence="9">DQS-5</strain>
    </source>
</reference>
<evidence type="ECO:0000256" key="1">
    <source>
        <dbReference type="ARBA" id="ARBA00004496"/>
    </source>
</evidence>
<dbReference type="InterPro" id="IPR000682">
    <property type="entry name" value="PCMT"/>
</dbReference>
<keyword evidence="3 7" id="KW-0963">Cytoplasm</keyword>
<dbReference type="InterPro" id="IPR029063">
    <property type="entry name" value="SAM-dependent_MTases_sf"/>
</dbReference>
<evidence type="ECO:0000256" key="4">
    <source>
        <dbReference type="ARBA" id="ARBA00022603"/>
    </source>
</evidence>
<dbReference type="EC" id="2.1.1.77" evidence="7"/>
<evidence type="ECO:0000256" key="2">
    <source>
        <dbReference type="ARBA" id="ARBA00005369"/>
    </source>
</evidence>
<protein>
    <recommendedName>
        <fullName evidence="7">Protein-L-isoaspartate O-methyltransferase</fullName>
        <ecNumber evidence="7">2.1.1.77</ecNumber>
    </recommendedName>
    <alternativeName>
        <fullName evidence="7">L-isoaspartyl protein carboxyl methyltransferase</fullName>
    </alternativeName>
    <alternativeName>
        <fullName evidence="7">Protein L-isoaspartyl methyltransferase</fullName>
    </alternativeName>
    <alternativeName>
        <fullName evidence="7">Protein-beta-aspartate methyltransferase</fullName>
        <shortName evidence="7">PIMT</shortName>
    </alternativeName>
</protein>
<dbReference type="NCBIfam" id="NF001453">
    <property type="entry name" value="PRK00312.1"/>
    <property type="match status" value="1"/>
</dbReference>
<sequence>MTSARTRGRMVERLRTQGIKDESVLAVMGALPRHVFVDEALAHRAYDDVALPIGHGQTISQPYIVARMSELAVSALRRERVLEIGTGCGYQSAVLGKLFKTVFSVERIALLLDKARSTLRELQVNNVRLRHADGHLGLPESGPFDVVIMTAAASHLPLSLLEQLAPGGRLIFPLGTTDQELRVIERTPDGFVEVRLEKVRFVPLLPGLA</sequence>
<organism evidence="9 10">
    <name type="scientific">Parachitinimonas caeni</name>
    <dbReference type="NCBI Taxonomy" id="3031301"/>
    <lineage>
        <taxon>Bacteria</taxon>
        <taxon>Pseudomonadati</taxon>
        <taxon>Pseudomonadota</taxon>
        <taxon>Betaproteobacteria</taxon>
        <taxon>Neisseriales</taxon>
        <taxon>Chitinibacteraceae</taxon>
        <taxon>Parachitinimonas</taxon>
    </lineage>
</organism>
<name>A0ABT7DXE2_9NEIS</name>
<accession>A0ABT7DXE2</accession>